<organism evidence="1 2">
    <name type="scientific">Hibiscus trionum</name>
    <name type="common">Flower of an hour</name>
    <dbReference type="NCBI Taxonomy" id="183268"/>
    <lineage>
        <taxon>Eukaryota</taxon>
        <taxon>Viridiplantae</taxon>
        <taxon>Streptophyta</taxon>
        <taxon>Embryophyta</taxon>
        <taxon>Tracheophyta</taxon>
        <taxon>Spermatophyta</taxon>
        <taxon>Magnoliopsida</taxon>
        <taxon>eudicotyledons</taxon>
        <taxon>Gunneridae</taxon>
        <taxon>Pentapetalae</taxon>
        <taxon>rosids</taxon>
        <taxon>malvids</taxon>
        <taxon>Malvales</taxon>
        <taxon>Malvaceae</taxon>
        <taxon>Malvoideae</taxon>
        <taxon>Hibiscus</taxon>
    </lineage>
</organism>
<gene>
    <name evidence="1" type="ORF">HRI_003898100</name>
</gene>
<dbReference type="InterPro" id="IPR043128">
    <property type="entry name" value="Rev_trsase/Diguanyl_cyclase"/>
</dbReference>
<accession>A0A9W7MHN3</accession>
<dbReference type="AlphaFoldDB" id="A0A9W7MHN3"/>
<proteinExistence type="predicted"/>
<keyword evidence="2" id="KW-1185">Reference proteome</keyword>
<name>A0A9W7MHN3_HIBTR</name>
<sequence>MSKCSFGQQSVKYLGHIVSSDGLAMDPTKIAAIQHWSVSSSFRDVRAFLGLSGYYRRFIRGYATIAAPITDLLWKDDTFVWSEAAHTAFL</sequence>
<dbReference type="EMBL" id="BSYR01000036">
    <property type="protein sequence ID" value="GMJ02289.1"/>
    <property type="molecule type" value="Genomic_DNA"/>
</dbReference>
<evidence type="ECO:0000313" key="1">
    <source>
        <dbReference type="EMBL" id="GMJ02289.1"/>
    </source>
</evidence>
<dbReference type="SUPFAM" id="SSF56672">
    <property type="entry name" value="DNA/RNA polymerases"/>
    <property type="match status" value="1"/>
</dbReference>
<dbReference type="PANTHER" id="PTHR33064">
    <property type="entry name" value="POL PROTEIN"/>
    <property type="match status" value="1"/>
</dbReference>
<dbReference type="InterPro" id="IPR051320">
    <property type="entry name" value="Viral_Replic_Matur_Polypro"/>
</dbReference>
<protein>
    <recommendedName>
        <fullName evidence="3">Mitochondrial protein</fullName>
    </recommendedName>
</protein>
<dbReference type="OrthoDB" id="415724at2759"/>
<evidence type="ECO:0000313" key="2">
    <source>
        <dbReference type="Proteomes" id="UP001165190"/>
    </source>
</evidence>
<dbReference type="PANTHER" id="PTHR33064:SF37">
    <property type="entry name" value="RIBONUCLEASE H"/>
    <property type="match status" value="1"/>
</dbReference>
<reference evidence="1" key="1">
    <citation type="submission" date="2023-05" db="EMBL/GenBank/DDBJ databases">
        <title>Genome and transcriptome analyses reveal genes involved in the formation of fine ridges on petal epidermal cells in Hibiscus trionum.</title>
        <authorList>
            <person name="Koshimizu S."/>
            <person name="Masuda S."/>
            <person name="Ishii T."/>
            <person name="Shirasu K."/>
            <person name="Hoshino A."/>
            <person name="Arita M."/>
        </authorList>
    </citation>
    <scope>NUCLEOTIDE SEQUENCE</scope>
    <source>
        <strain evidence="1">Hamamatsu line</strain>
    </source>
</reference>
<comment type="caution">
    <text evidence="1">The sequence shown here is derived from an EMBL/GenBank/DDBJ whole genome shotgun (WGS) entry which is preliminary data.</text>
</comment>
<dbReference type="Proteomes" id="UP001165190">
    <property type="component" value="Unassembled WGS sequence"/>
</dbReference>
<evidence type="ECO:0008006" key="3">
    <source>
        <dbReference type="Google" id="ProtNLM"/>
    </source>
</evidence>
<dbReference type="InterPro" id="IPR043502">
    <property type="entry name" value="DNA/RNA_pol_sf"/>
</dbReference>
<dbReference type="Gene3D" id="3.30.70.270">
    <property type="match status" value="1"/>
</dbReference>